<evidence type="ECO:0000313" key="4">
    <source>
        <dbReference type="Proteomes" id="UP000028545"/>
    </source>
</evidence>
<dbReference type="GeneID" id="27728597"/>
<evidence type="ECO:0000313" key="3">
    <source>
        <dbReference type="EMBL" id="KEZ39607.1"/>
    </source>
</evidence>
<dbReference type="GO" id="GO:0005507">
    <property type="term" value="F:copper ion binding"/>
    <property type="evidence" value="ECO:0007669"/>
    <property type="project" value="TreeGrafter"/>
</dbReference>
<protein>
    <recommendedName>
        <fullName evidence="2">Copper homeostasis protein cutC homolog</fullName>
    </recommendedName>
</protein>
<accession>A0A084FWZ5</accession>
<proteinExistence type="inferred from homology"/>
<dbReference type="KEGG" id="sapo:SAPIO_CDS9525"/>
<evidence type="ECO:0000256" key="1">
    <source>
        <dbReference type="ARBA" id="ARBA00007768"/>
    </source>
</evidence>
<dbReference type="OrthoDB" id="7392499at2759"/>
<dbReference type="InterPro" id="IPR036822">
    <property type="entry name" value="CutC-like_dom_sf"/>
</dbReference>
<organism evidence="3 4">
    <name type="scientific">Pseudallescheria apiosperma</name>
    <name type="common">Scedosporium apiospermum</name>
    <dbReference type="NCBI Taxonomy" id="563466"/>
    <lineage>
        <taxon>Eukaryota</taxon>
        <taxon>Fungi</taxon>
        <taxon>Dikarya</taxon>
        <taxon>Ascomycota</taxon>
        <taxon>Pezizomycotina</taxon>
        <taxon>Sordariomycetes</taxon>
        <taxon>Hypocreomycetidae</taxon>
        <taxon>Microascales</taxon>
        <taxon>Microascaceae</taxon>
        <taxon>Scedosporium</taxon>
    </lineage>
</organism>
<dbReference type="InterPro" id="IPR005627">
    <property type="entry name" value="CutC-like"/>
</dbReference>
<dbReference type="RefSeq" id="XP_016639406.1">
    <property type="nucleotide sequence ID" value="XM_016790896.1"/>
</dbReference>
<dbReference type="Proteomes" id="UP000028545">
    <property type="component" value="Unassembled WGS sequence"/>
</dbReference>
<dbReference type="Gene3D" id="3.20.20.380">
    <property type="entry name" value="Copper homeostasis (CutC) domain"/>
    <property type="match status" value="1"/>
</dbReference>
<dbReference type="AlphaFoldDB" id="A0A084FWZ5"/>
<comment type="similarity">
    <text evidence="1">Belongs to the CutC family.</text>
</comment>
<evidence type="ECO:0000256" key="2">
    <source>
        <dbReference type="ARBA" id="ARBA00019014"/>
    </source>
</evidence>
<dbReference type="SUPFAM" id="SSF110395">
    <property type="entry name" value="CutC-like"/>
    <property type="match status" value="1"/>
</dbReference>
<reference evidence="3 4" key="1">
    <citation type="journal article" date="2014" name="Genome Announc.">
        <title>Draft genome sequence of the pathogenic fungus Scedosporium apiospermum.</title>
        <authorList>
            <person name="Vandeputte P."/>
            <person name="Ghamrawi S."/>
            <person name="Rechenmann M."/>
            <person name="Iltis A."/>
            <person name="Giraud S."/>
            <person name="Fleury M."/>
            <person name="Thornton C."/>
            <person name="Delhaes L."/>
            <person name="Meyer W."/>
            <person name="Papon N."/>
            <person name="Bouchara J.P."/>
        </authorList>
    </citation>
    <scope>NUCLEOTIDE SEQUENCE [LARGE SCALE GENOMIC DNA]</scope>
    <source>
        <strain evidence="3 4">IHEM 14462</strain>
    </source>
</reference>
<gene>
    <name evidence="3" type="ORF">SAPIO_CDS9525</name>
</gene>
<sequence>MEGDQEIESLPDDFYAPFSAEKCAKLHNRLLSLSTQHLVDGGEPLPDRVNVLDHFLQGTADDWTEDVVNNPLEYEGFRFLSLIEHRGEERLTPGLRSPRLDLLAATEWLGLDEEDPELILLYPDPIGWHPGVPGGVLFNLGELRACFCPAGLGPARTSFDLEQWPPLEFILWKHLALWETGKCHWNPIDGRITYVPWIQADLDDALAAWGELLASIEARLPLTTAQLDYAYLEPLDRDLLTSLKLSSFAVEFLCHAKRPGFKFIAPGITTNFLSTIAGDEIELASLILPGEVPVTPSFIIVPNMELKTEKEHQMYTFESRFAKCTVQRMSGLYLNPLEYNNRDLDSTMFVPVEPRNDIFQFGTNCLWAPQRSPRLCELLRHWVDLVEDGTWAIGPEGSGLGLRLGSPIELSVIGVLISASATETTGGRHFAPEIPIFSSSITPSLANTATRLELNAPDSYPSGGLTPPISTLSTLTSSVSTGIHVPVRVMIRPRGPPPQPNHDFIYSDDELEAMTESIRAFKASGLMSRERGDGFVFGVLSLQESSSGAGTGLPSIDLRANKRLVEEAHPYGCAFHRAFDSILATGTSVEDTVETLLTCGFDGVLTSGGPGNAVDNLPVFRGLVASAKGRLDILIGGGVRAENAERILETVGPGARVWLHSSCLGKSGTDQVDEEEAAALVRVMRDSLK</sequence>
<dbReference type="EMBL" id="JOWA01000143">
    <property type="protein sequence ID" value="KEZ39607.1"/>
    <property type="molecule type" value="Genomic_DNA"/>
</dbReference>
<dbReference type="Pfam" id="PF03932">
    <property type="entry name" value="CutC"/>
    <property type="match status" value="1"/>
</dbReference>
<dbReference type="PANTHER" id="PTHR12598:SF0">
    <property type="entry name" value="COPPER HOMEOSTASIS PROTEIN CUTC HOMOLOG"/>
    <property type="match status" value="1"/>
</dbReference>
<comment type="caution">
    <text evidence="3">The sequence shown here is derived from an EMBL/GenBank/DDBJ whole genome shotgun (WGS) entry which is preliminary data.</text>
</comment>
<dbReference type="PANTHER" id="PTHR12598">
    <property type="entry name" value="COPPER HOMEOSTASIS PROTEIN CUTC"/>
    <property type="match status" value="1"/>
</dbReference>
<keyword evidence="4" id="KW-1185">Reference proteome</keyword>
<dbReference type="VEuPathDB" id="FungiDB:SAPIO_CDS9525"/>
<name>A0A084FWZ5_PSEDA</name>
<dbReference type="HOGENOM" id="CLU_399635_0_0_1"/>